<dbReference type="InterPro" id="IPR019787">
    <property type="entry name" value="Znf_PHD-finger"/>
</dbReference>
<feature type="region of interest" description="Disordered" evidence="5">
    <location>
        <begin position="530"/>
        <end position="677"/>
    </location>
</feature>
<dbReference type="RefSeq" id="XP_064671645.1">
    <property type="nucleotide sequence ID" value="XM_064811301.1"/>
</dbReference>
<dbReference type="SUPFAM" id="SSF57903">
    <property type="entry name" value="FYVE/PHD zinc finger"/>
    <property type="match status" value="1"/>
</dbReference>
<evidence type="ECO:0000256" key="1">
    <source>
        <dbReference type="ARBA" id="ARBA00022723"/>
    </source>
</evidence>
<feature type="compositionally biased region" description="Acidic residues" evidence="5">
    <location>
        <begin position="618"/>
        <end position="628"/>
    </location>
</feature>
<organism evidence="7 8">
    <name type="scientific">Canariomyces notabilis</name>
    <dbReference type="NCBI Taxonomy" id="2074819"/>
    <lineage>
        <taxon>Eukaryota</taxon>
        <taxon>Fungi</taxon>
        <taxon>Dikarya</taxon>
        <taxon>Ascomycota</taxon>
        <taxon>Pezizomycotina</taxon>
        <taxon>Sordariomycetes</taxon>
        <taxon>Sordariomycetidae</taxon>
        <taxon>Sordariales</taxon>
        <taxon>Chaetomiaceae</taxon>
        <taxon>Canariomyces</taxon>
    </lineage>
</organism>
<keyword evidence="3" id="KW-0862">Zinc</keyword>
<dbReference type="AlphaFoldDB" id="A0AAN6TGP0"/>
<keyword evidence="2 4" id="KW-0863">Zinc-finger</keyword>
<keyword evidence="1" id="KW-0479">Metal-binding</keyword>
<dbReference type="PROSITE" id="PS01359">
    <property type="entry name" value="ZF_PHD_1"/>
    <property type="match status" value="1"/>
</dbReference>
<dbReference type="SMART" id="SM00249">
    <property type="entry name" value="PHD"/>
    <property type="match status" value="1"/>
</dbReference>
<evidence type="ECO:0000256" key="3">
    <source>
        <dbReference type="ARBA" id="ARBA00022833"/>
    </source>
</evidence>
<evidence type="ECO:0000313" key="8">
    <source>
        <dbReference type="Proteomes" id="UP001302812"/>
    </source>
</evidence>
<dbReference type="InterPro" id="IPR011011">
    <property type="entry name" value="Znf_FYVE_PHD"/>
</dbReference>
<feature type="region of interest" description="Disordered" evidence="5">
    <location>
        <begin position="58"/>
        <end position="182"/>
    </location>
</feature>
<feature type="compositionally biased region" description="Basic residues" evidence="5">
    <location>
        <begin position="654"/>
        <end position="664"/>
    </location>
</feature>
<evidence type="ECO:0000256" key="4">
    <source>
        <dbReference type="PROSITE-ProRule" id="PRU00146"/>
    </source>
</evidence>
<reference evidence="7" key="2">
    <citation type="submission" date="2023-05" db="EMBL/GenBank/DDBJ databases">
        <authorList>
            <consortium name="Lawrence Berkeley National Laboratory"/>
            <person name="Steindorff A."/>
            <person name="Hensen N."/>
            <person name="Bonometti L."/>
            <person name="Westerberg I."/>
            <person name="Brannstrom I.O."/>
            <person name="Guillou S."/>
            <person name="Cros-Aarteil S."/>
            <person name="Calhoun S."/>
            <person name="Haridas S."/>
            <person name="Kuo A."/>
            <person name="Mondo S."/>
            <person name="Pangilinan J."/>
            <person name="Riley R."/>
            <person name="Labutti K."/>
            <person name="Andreopoulos B."/>
            <person name="Lipzen A."/>
            <person name="Chen C."/>
            <person name="Yanf M."/>
            <person name="Daum C."/>
            <person name="Ng V."/>
            <person name="Clum A."/>
            <person name="Ohm R."/>
            <person name="Martin F."/>
            <person name="Silar P."/>
            <person name="Natvig D."/>
            <person name="Lalanne C."/>
            <person name="Gautier V."/>
            <person name="Ament-Velasquez S.L."/>
            <person name="Kruys A."/>
            <person name="Hutchinson M.I."/>
            <person name="Powell A.J."/>
            <person name="Barry K."/>
            <person name="Miller A.N."/>
            <person name="Grigoriev I.V."/>
            <person name="Debuchy R."/>
            <person name="Gladieux P."/>
            <person name="Thoren M.H."/>
            <person name="Johannesson H."/>
        </authorList>
    </citation>
    <scope>NUCLEOTIDE SEQUENCE</scope>
    <source>
        <strain evidence="7">CBS 508.74</strain>
    </source>
</reference>
<reference evidence="7" key="1">
    <citation type="journal article" date="2023" name="Mol. Phylogenet. Evol.">
        <title>Genome-scale phylogeny and comparative genomics of the fungal order Sordariales.</title>
        <authorList>
            <person name="Hensen N."/>
            <person name="Bonometti L."/>
            <person name="Westerberg I."/>
            <person name="Brannstrom I.O."/>
            <person name="Guillou S."/>
            <person name="Cros-Aarteil S."/>
            <person name="Calhoun S."/>
            <person name="Haridas S."/>
            <person name="Kuo A."/>
            <person name="Mondo S."/>
            <person name="Pangilinan J."/>
            <person name="Riley R."/>
            <person name="LaButti K."/>
            <person name="Andreopoulos B."/>
            <person name="Lipzen A."/>
            <person name="Chen C."/>
            <person name="Yan M."/>
            <person name="Daum C."/>
            <person name="Ng V."/>
            <person name="Clum A."/>
            <person name="Steindorff A."/>
            <person name="Ohm R.A."/>
            <person name="Martin F."/>
            <person name="Silar P."/>
            <person name="Natvig D.O."/>
            <person name="Lalanne C."/>
            <person name="Gautier V."/>
            <person name="Ament-Velasquez S.L."/>
            <person name="Kruys A."/>
            <person name="Hutchinson M.I."/>
            <person name="Powell A.J."/>
            <person name="Barry K."/>
            <person name="Miller A.N."/>
            <person name="Grigoriev I.V."/>
            <person name="Debuchy R."/>
            <person name="Gladieux P."/>
            <person name="Hiltunen Thoren M."/>
            <person name="Johannesson H."/>
        </authorList>
    </citation>
    <scope>NUCLEOTIDE SEQUENCE</scope>
    <source>
        <strain evidence="7">CBS 508.74</strain>
    </source>
</reference>
<comment type="caution">
    <text evidence="7">The sequence shown here is derived from an EMBL/GenBank/DDBJ whole genome shotgun (WGS) entry which is preliminary data.</text>
</comment>
<feature type="compositionally biased region" description="Polar residues" evidence="5">
    <location>
        <begin position="353"/>
        <end position="370"/>
    </location>
</feature>
<evidence type="ECO:0000313" key="7">
    <source>
        <dbReference type="EMBL" id="KAK4114075.1"/>
    </source>
</evidence>
<keyword evidence="8" id="KW-1185">Reference proteome</keyword>
<feature type="non-terminal residue" evidence="7">
    <location>
        <position position="1"/>
    </location>
</feature>
<feature type="region of interest" description="Disordered" evidence="5">
    <location>
        <begin position="1"/>
        <end position="44"/>
    </location>
</feature>
<evidence type="ECO:0000256" key="2">
    <source>
        <dbReference type="ARBA" id="ARBA00022771"/>
    </source>
</evidence>
<feature type="compositionally biased region" description="Basic and acidic residues" evidence="5">
    <location>
        <begin position="643"/>
        <end position="653"/>
    </location>
</feature>
<feature type="domain" description="PHD-type" evidence="6">
    <location>
        <begin position="706"/>
        <end position="756"/>
    </location>
</feature>
<evidence type="ECO:0000259" key="6">
    <source>
        <dbReference type="PROSITE" id="PS50016"/>
    </source>
</evidence>
<dbReference type="Pfam" id="PF20826">
    <property type="entry name" value="PHD_5"/>
    <property type="match status" value="1"/>
</dbReference>
<dbReference type="Proteomes" id="UP001302812">
    <property type="component" value="Unassembled WGS sequence"/>
</dbReference>
<dbReference type="GO" id="GO:0008270">
    <property type="term" value="F:zinc ion binding"/>
    <property type="evidence" value="ECO:0007669"/>
    <property type="project" value="UniProtKB-KW"/>
</dbReference>
<feature type="region of interest" description="Disordered" evidence="5">
    <location>
        <begin position="348"/>
        <end position="510"/>
    </location>
</feature>
<feature type="compositionally biased region" description="Polar residues" evidence="5">
    <location>
        <begin position="415"/>
        <end position="424"/>
    </location>
</feature>
<dbReference type="InterPro" id="IPR013083">
    <property type="entry name" value="Znf_RING/FYVE/PHD"/>
</dbReference>
<accession>A0AAN6TGP0</accession>
<feature type="compositionally biased region" description="Acidic residues" evidence="5">
    <location>
        <begin position="558"/>
        <end position="570"/>
    </location>
</feature>
<feature type="compositionally biased region" description="Low complexity" evidence="5">
    <location>
        <begin position="596"/>
        <end position="613"/>
    </location>
</feature>
<sequence>GFPSFGEPNGQPPTPKRTPTFSILPSPVFETPKNNQGRFDESSRWTPRFAEEFSVFNTTPGSLRNGLDSFPAFSPATPSPVGAGQKRPLSTDETASETAEHVNKLPPNASLQLPRVESSKILRSSPVPLQTPTFGHSAAADQLPGPVERSAKKACRGPAALESQRQPVTPPPTARKGDRKLAPKLDTVTMQNDQDFVQQHYMATTPQQAMGSFVTAQGDMFAYPLSAPASAPAFGAQRSFWDSDPNLAGLNIDFGTGGGEVFQPHPSHQASGPAAWAAANQMLQSHNGVAGHGSGHASSGDHHSTLVSQGPMPMLVTSSAEHRMFAVSYPTPVDDPFGISDNGGAVNPGLLFSQPQSASMHQAPFSQSMQPPGPTAHQGGQLDGSVSSIPEAGNHSELRRSATVKDVTPKKQDRTSASSPTKSTGRPGLSRSFSENRGRKPLGRSSLPTLAPAPRPQSQLVNNAGVGAKRAVVSQPQRPSGRSSPSKSTHHKHQHRLSSLSSIPETSGPRMRTQAKFTIDANGRARVETTVVVVNEPSPTARKRHSSYTAPRRQWDSSSDDDSSSTDEDPIIIPSRNTSFALPDPRKPTTVHPFHSSRPSISERSTTSSTSFRGGLQNDEDSDGETVVDELTPTRKASGDAVSELRKLRESRQRQHTTSKHKRLTSSGSRAAASFGNYSGRCATSPTTLSDASLPTPTSDSSRNRGVRCVCNRTEAGRDEFLVQCESCEMWVHGQCVNITQREMPSIYICAICANTPNVRGGRVRDNGGLFGSIEPLATTTSPLAHKSLKSFR</sequence>
<feature type="compositionally biased region" description="Low complexity" evidence="5">
    <location>
        <begin position="474"/>
        <end position="487"/>
    </location>
</feature>
<dbReference type="InterPro" id="IPR019786">
    <property type="entry name" value="Zinc_finger_PHD-type_CS"/>
</dbReference>
<feature type="compositionally biased region" description="Polar residues" evidence="5">
    <location>
        <begin position="686"/>
        <end position="701"/>
    </location>
</feature>
<protein>
    <recommendedName>
        <fullName evidence="6">PHD-type domain-containing protein</fullName>
    </recommendedName>
</protein>
<dbReference type="EMBL" id="MU853337">
    <property type="protein sequence ID" value="KAK4114075.1"/>
    <property type="molecule type" value="Genomic_DNA"/>
</dbReference>
<feature type="compositionally biased region" description="Low complexity" evidence="5">
    <location>
        <begin position="69"/>
        <end position="80"/>
    </location>
</feature>
<dbReference type="PROSITE" id="PS50016">
    <property type="entry name" value="ZF_PHD_2"/>
    <property type="match status" value="1"/>
</dbReference>
<feature type="region of interest" description="Disordered" evidence="5">
    <location>
        <begin position="686"/>
        <end position="705"/>
    </location>
</feature>
<gene>
    <name evidence="7" type="ORF">N656DRAFT_705768</name>
</gene>
<name>A0AAN6TGP0_9PEZI</name>
<dbReference type="InterPro" id="IPR001965">
    <property type="entry name" value="Znf_PHD"/>
</dbReference>
<dbReference type="GeneID" id="89935426"/>
<evidence type="ECO:0000256" key="5">
    <source>
        <dbReference type="SAM" id="MobiDB-lite"/>
    </source>
</evidence>
<proteinExistence type="predicted"/>
<dbReference type="Gene3D" id="3.30.40.10">
    <property type="entry name" value="Zinc/RING finger domain, C3HC4 (zinc finger)"/>
    <property type="match status" value="1"/>
</dbReference>